<evidence type="ECO:0000256" key="1">
    <source>
        <dbReference type="SAM" id="MobiDB-lite"/>
    </source>
</evidence>
<dbReference type="AlphaFoldDB" id="A0A183SFP7"/>
<feature type="domain" description="Reverse transcriptase" evidence="2">
    <location>
        <begin position="1"/>
        <end position="204"/>
    </location>
</feature>
<sequence>MNFATRQLQGKCQEMWTHPYTTFIDRTKAIDTVNRDGLWKIMQKFGCPECFTHMVRQLHDGTMTCVTDNGTISEAFAVTNGMKQGCVLAPTLFGLMSFAVLTDAYREEHPVIRIVYRMDGQLLNQRQMHFRSRVSKAPIHEFLFADDCALNATTEKEMQRNMDLSAAACDNSGLHINTEKKVVRHQPPPNTPLPQLTSMSMVPN</sequence>
<dbReference type="EMBL" id="UYSU01032410">
    <property type="protein sequence ID" value="VDL89430.1"/>
    <property type="molecule type" value="Genomic_DNA"/>
</dbReference>
<name>A0A183SFP7_SCHSO</name>
<evidence type="ECO:0000313" key="4">
    <source>
        <dbReference type="Proteomes" id="UP000275846"/>
    </source>
</evidence>
<dbReference type="PROSITE" id="PS50878">
    <property type="entry name" value="RT_POL"/>
    <property type="match status" value="1"/>
</dbReference>
<dbReference type="OrthoDB" id="1706699at2759"/>
<protein>
    <submittedName>
        <fullName evidence="5">Reverse transcriptase domain-containing protein</fullName>
    </submittedName>
</protein>
<proteinExistence type="predicted"/>
<reference evidence="3 4" key="2">
    <citation type="submission" date="2018-11" db="EMBL/GenBank/DDBJ databases">
        <authorList>
            <consortium name="Pathogen Informatics"/>
        </authorList>
    </citation>
    <scope>NUCLEOTIDE SEQUENCE [LARGE SCALE GENOMIC DNA]</scope>
    <source>
        <strain evidence="3 4">NST_G2</strain>
    </source>
</reference>
<dbReference type="Pfam" id="PF00078">
    <property type="entry name" value="RVT_1"/>
    <property type="match status" value="1"/>
</dbReference>
<evidence type="ECO:0000259" key="2">
    <source>
        <dbReference type="PROSITE" id="PS50878"/>
    </source>
</evidence>
<keyword evidence="4" id="KW-1185">Reference proteome</keyword>
<accession>A0A183SFP7</accession>
<gene>
    <name evidence="3" type="ORF">SSLN_LOCUS3045</name>
</gene>
<dbReference type="Proteomes" id="UP000275846">
    <property type="component" value="Unassembled WGS sequence"/>
</dbReference>
<reference evidence="5" key="1">
    <citation type="submission" date="2016-06" db="UniProtKB">
        <authorList>
            <consortium name="WormBaseParasite"/>
        </authorList>
    </citation>
    <scope>IDENTIFICATION</scope>
</reference>
<evidence type="ECO:0000313" key="5">
    <source>
        <dbReference type="WBParaSite" id="SSLN_0000314501-mRNA-1"/>
    </source>
</evidence>
<dbReference type="WBParaSite" id="SSLN_0000314501-mRNA-1">
    <property type="protein sequence ID" value="SSLN_0000314501-mRNA-1"/>
    <property type="gene ID" value="SSLN_0000314501"/>
</dbReference>
<dbReference type="SUPFAM" id="SSF56672">
    <property type="entry name" value="DNA/RNA polymerases"/>
    <property type="match status" value="1"/>
</dbReference>
<dbReference type="PANTHER" id="PTHR47027">
    <property type="entry name" value="REVERSE TRANSCRIPTASE DOMAIN-CONTAINING PROTEIN"/>
    <property type="match status" value="1"/>
</dbReference>
<evidence type="ECO:0000313" key="3">
    <source>
        <dbReference type="EMBL" id="VDL89430.1"/>
    </source>
</evidence>
<feature type="region of interest" description="Disordered" evidence="1">
    <location>
        <begin position="179"/>
        <end position="204"/>
    </location>
</feature>
<dbReference type="PANTHER" id="PTHR47027:SF26">
    <property type="entry name" value="REVERSE TRANSCRIPTASE DOMAIN-CONTAINING PROTEIN"/>
    <property type="match status" value="1"/>
</dbReference>
<dbReference type="InterPro" id="IPR000477">
    <property type="entry name" value="RT_dom"/>
</dbReference>
<dbReference type="InterPro" id="IPR043502">
    <property type="entry name" value="DNA/RNA_pol_sf"/>
</dbReference>
<organism evidence="5">
    <name type="scientific">Schistocephalus solidus</name>
    <name type="common">Tapeworm</name>
    <dbReference type="NCBI Taxonomy" id="70667"/>
    <lineage>
        <taxon>Eukaryota</taxon>
        <taxon>Metazoa</taxon>
        <taxon>Spiralia</taxon>
        <taxon>Lophotrochozoa</taxon>
        <taxon>Platyhelminthes</taxon>
        <taxon>Cestoda</taxon>
        <taxon>Eucestoda</taxon>
        <taxon>Diphyllobothriidea</taxon>
        <taxon>Diphyllobothriidae</taxon>
        <taxon>Schistocephalus</taxon>
    </lineage>
</organism>